<accession>X6P6X3</accession>
<proteinExistence type="predicted"/>
<evidence type="ECO:0000313" key="2">
    <source>
        <dbReference type="EMBL" id="ETO33926.1"/>
    </source>
</evidence>
<evidence type="ECO:0000256" key="1">
    <source>
        <dbReference type="SAM" id="MobiDB-lite"/>
    </source>
</evidence>
<protein>
    <submittedName>
        <fullName evidence="2">Uncharacterized protein</fullName>
    </submittedName>
</protein>
<feature type="compositionally biased region" description="Basic residues" evidence="1">
    <location>
        <begin position="104"/>
        <end position="125"/>
    </location>
</feature>
<dbReference type="AlphaFoldDB" id="X6P6X3"/>
<reference evidence="2 3" key="1">
    <citation type="journal article" date="2013" name="Curr. Biol.">
        <title>The Genome of the Foraminiferan Reticulomyxa filosa.</title>
        <authorList>
            <person name="Glockner G."/>
            <person name="Hulsmann N."/>
            <person name="Schleicher M."/>
            <person name="Noegel A.A."/>
            <person name="Eichinger L."/>
            <person name="Gallinger C."/>
            <person name="Pawlowski J."/>
            <person name="Sierra R."/>
            <person name="Euteneuer U."/>
            <person name="Pillet L."/>
            <person name="Moustafa A."/>
            <person name="Platzer M."/>
            <person name="Groth M."/>
            <person name="Szafranski K."/>
            <person name="Schliwa M."/>
        </authorList>
    </citation>
    <scope>NUCLEOTIDE SEQUENCE [LARGE SCALE GENOMIC DNA]</scope>
</reference>
<dbReference type="EMBL" id="ASPP01003028">
    <property type="protein sequence ID" value="ETO33926.1"/>
    <property type="molecule type" value="Genomic_DNA"/>
</dbReference>
<feature type="compositionally biased region" description="Basic and acidic residues" evidence="1">
    <location>
        <begin position="61"/>
        <end position="71"/>
    </location>
</feature>
<dbReference type="Proteomes" id="UP000023152">
    <property type="component" value="Unassembled WGS sequence"/>
</dbReference>
<evidence type="ECO:0000313" key="3">
    <source>
        <dbReference type="Proteomes" id="UP000023152"/>
    </source>
</evidence>
<gene>
    <name evidence="2" type="ORF">RFI_03174</name>
</gene>
<name>X6P6X3_RETFI</name>
<organism evidence="2 3">
    <name type="scientific">Reticulomyxa filosa</name>
    <dbReference type="NCBI Taxonomy" id="46433"/>
    <lineage>
        <taxon>Eukaryota</taxon>
        <taxon>Sar</taxon>
        <taxon>Rhizaria</taxon>
        <taxon>Retaria</taxon>
        <taxon>Foraminifera</taxon>
        <taxon>Monothalamids</taxon>
        <taxon>Reticulomyxidae</taxon>
        <taxon>Reticulomyxa</taxon>
    </lineage>
</organism>
<sequence length="166" mass="18895">MRSSPIEILSPSDLIGRNKTDISELKTNENDGNEEYKGKRYATVGIGLNNGAQLDQVNDTDNDHDQDHNQDQDDDEEDSPNEARHACSSSSDDSDDNIIFRNKMQTRKHSKTRPKMKHKQPKKPKTTTAINDNNLHQPSLTATRLPFQLFHLGAFEKKKVKPKKQE</sequence>
<comment type="caution">
    <text evidence="2">The sequence shown here is derived from an EMBL/GenBank/DDBJ whole genome shotgun (WGS) entry which is preliminary data.</text>
</comment>
<feature type="compositionally biased region" description="Polar residues" evidence="1">
    <location>
        <begin position="129"/>
        <end position="139"/>
    </location>
</feature>
<keyword evidence="3" id="KW-1185">Reference proteome</keyword>
<feature type="region of interest" description="Disordered" evidence="1">
    <location>
        <begin position="47"/>
        <end position="139"/>
    </location>
</feature>